<dbReference type="Proteomes" id="UP001530400">
    <property type="component" value="Unassembled WGS sequence"/>
</dbReference>
<evidence type="ECO:0000313" key="3">
    <source>
        <dbReference type="Proteomes" id="UP001530400"/>
    </source>
</evidence>
<comment type="caution">
    <text evidence="2">The sequence shown here is derived from an EMBL/GenBank/DDBJ whole genome shotgun (WGS) entry which is preliminary data.</text>
</comment>
<evidence type="ECO:0000256" key="1">
    <source>
        <dbReference type="SAM" id="MobiDB-lite"/>
    </source>
</evidence>
<gene>
    <name evidence="2" type="ORF">ACHAWO_011399</name>
</gene>
<organism evidence="2 3">
    <name type="scientific">Cyclotella atomus</name>
    <dbReference type="NCBI Taxonomy" id="382360"/>
    <lineage>
        <taxon>Eukaryota</taxon>
        <taxon>Sar</taxon>
        <taxon>Stramenopiles</taxon>
        <taxon>Ochrophyta</taxon>
        <taxon>Bacillariophyta</taxon>
        <taxon>Coscinodiscophyceae</taxon>
        <taxon>Thalassiosirophycidae</taxon>
        <taxon>Stephanodiscales</taxon>
        <taxon>Stephanodiscaceae</taxon>
        <taxon>Cyclotella</taxon>
    </lineage>
</organism>
<feature type="compositionally biased region" description="Polar residues" evidence="1">
    <location>
        <begin position="1"/>
        <end position="27"/>
    </location>
</feature>
<reference evidence="2 3" key="1">
    <citation type="submission" date="2024-10" db="EMBL/GenBank/DDBJ databases">
        <title>Updated reference genomes for cyclostephanoid diatoms.</title>
        <authorList>
            <person name="Roberts W.R."/>
            <person name="Alverson A.J."/>
        </authorList>
    </citation>
    <scope>NUCLEOTIDE SEQUENCE [LARGE SCALE GENOMIC DNA]</scope>
    <source>
        <strain evidence="2 3">AJA010-31</strain>
    </source>
</reference>
<keyword evidence="3" id="KW-1185">Reference proteome</keyword>
<name>A0ABD3NG86_9STRA</name>
<sequence length="136" mass="15371">MGISFSSSAMNESSTLTTDNSTMSSQIPKWRKLPPRPVPSNTVIRRSRRIPRANPNKVVFPTYPEAKSPFCKSYPLTARTRQMVAIKPILRTPKFTKKKIHKKVKMTKQKMKYKSILEMVPSSPESVGTVATECSK</sequence>
<protein>
    <submittedName>
        <fullName evidence="2">Uncharacterized protein</fullName>
    </submittedName>
</protein>
<dbReference type="AlphaFoldDB" id="A0ABD3NG86"/>
<accession>A0ABD3NG86</accession>
<dbReference type="EMBL" id="JALLPJ020001197">
    <property type="protein sequence ID" value="KAL3774368.1"/>
    <property type="molecule type" value="Genomic_DNA"/>
</dbReference>
<evidence type="ECO:0000313" key="2">
    <source>
        <dbReference type="EMBL" id="KAL3774368.1"/>
    </source>
</evidence>
<proteinExistence type="predicted"/>
<feature type="region of interest" description="Disordered" evidence="1">
    <location>
        <begin position="1"/>
        <end position="41"/>
    </location>
</feature>